<dbReference type="eggNOG" id="COG4726">
    <property type="taxonomic scope" value="Bacteria"/>
</dbReference>
<dbReference type="EMBL" id="AE017340">
    <property type="protein sequence ID" value="AAV81221.1"/>
    <property type="molecule type" value="Genomic_DNA"/>
</dbReference>
<evidence type="ECO:0000256" key="1">
    <source>
        <dbReference type="SAM" id="Phobius"/>
    </source>
</evidence>
<keyword evidence="1" id="KW-0812">Transmembrane</keyword>
<keyword evidence="1" id="KW-1133">Transmembrane helix</keyword>
<dbReference type="STRING" id="283942.IL0378"/>
<keyword evidence="3" id="KW-1185">Reference proteome</keyword>
<keyword evidence="1" id="KW-0472">Membrane</keyword>
<dbReference type="AlphaFoldDB" id="Q5QWE1"/>
<dbReference type="KEGG" id="ilo:IL0378"/>
<dbReference type="RefSeq" id="WP_011233639.1">
    <property type="nucleotide sequence ID" value="NC_006512.1"/>
</dbReference>
<accession>Q5QWE1</accession>
<sequence>MHHNDNFRRSLNKQRGNTLVIAIFVIVVLGALVAALSNLVRTTSESVVVEVLGTRSFMAAQSGIEQGMMELYPIGGSPATACPGFSESIEVGNCEAAVACESVTHTSDSNETYIHFRLEATGTCTAGGQAASRKLAIETRVKN</sequence>
<dbReference type="HOGENOM" id="CLU_123901_0_1_6"/>
<evidence type="ECO:0000313" key="3">
    <source>
        <dbReference type="Proteomes" id="UP000001171"/>
    </source>
</evidence>
<protein>
    <submittedName>
        <fullName evidence="2">Type II secretory pathway component</fullName>
    </submittedName>
</protein>
<proteinExistence type="predicted"/>
<dbReference type="OrthoDB" id="6238787at2"/>
<dbReference type="Proteomes" id="UP000001171">
    <property type="component" value="Chromosome"/>
</dbReference>
<evidence type="ECO:0000313" key="2">
    <source>
        <dbReference type="EMBL" id="AAV81221.1"/>
    </source>
</evidence>
<dbReference type="GeneID" id="41335530"/>
<feature type="transmembrane region" description="Helical" evidence="1">
    <location>
        <begin position="20"/>
        <end position="40"/>
    </location>
</feature>
<name>Q5QWE1_IDILO</name>
<gene>
    <name evidence="2" type="primary">mshP</name>
    <name evidence="2" type="ordered locus">IL0378</name>
</gene>
<reference evidence="2 3" key="1">
    <citation type="journal article" date="2004" name="Proc. Natl. Acad. Sci. U.S.A.">
        <title>Genome sequence of the deep-sea gamma-proteobacterium Idiomarina loihiensis reveals amino acid fermentation as a source of carbon and energy.</title>
        <authorList>
            <person name="Hou S."/>
            <person name="Saw J.H."/>
            <person name="Lee K.S."/>
            <person name="Freitas T.A."/>
            <person name="Belisle C."/>
            <person name="Kawarabayasi Y."/>
            <person name="Donachie S.P."/>
            <person name="Pikina A."/>
            <person name="Galperin M.Y."/>
            <person name="Koonin E.V."/>
            <person name="Makarova K.S."/>
            <person name="Omelchenko M.V."/>
            <person name="Sorokin A."/>
            <person name="Wolf Y.I."/>
            <person name="Li Q.X."/>
            <person name="Keum Y.S."/>
            <person name="Campbell S."/>
            <person name="Denery J."/>
            <person name="Aizawa S."/>
            <person name="Shibata S."/>
            <person name="Malahoff A."/>
            <person name="Alam M."/>
        </authorList>
    </citation>
    <scope>NUCLEOTIDE SEQUENCE [LARGE SCALE GENOMIC DNA]</scope>
    <source>
        <strain evidence="3">ATCC BAA-735 / DSM 15497 / L2-TR</strain>
    </source>
</reference>
<organism evidence="2 3">
    <name type="scientific">Idiomarina loihiensis (strain ATCC BAA-735 / DSM 15497 / L2-TR)</name>
    <dbReference type="NCBI Taxonomy" id="283942"/>
    <lineage>
        <taxon>Bacteria</taxon>
        <taxon>Pseudomonadati</taxon>
        <taxon>Pseudomonadota</taxon>
        <taxon>Gammaproteobacteria</taxon>
        <taxon>Alteromonadales</taxon>
        <taxon>Idiomarinaceae</taxon>
        <taxon>Idiomarina</taxon>
    </lineage>
</organism>